<gene>
    <name evidence="1" type="ORF">D7V32_14115</name>
</gene>
<dbReference type="EMBL" id="RAXV01000036">
    <property type="protein sequence ID" value="RKG29625.1"/>
    <property type="molecule type" value="Genomic_DNA"/>
</dbReference>
<keyword evidence="2" id="KW-1185">Reference proteome</keyword>
<sequence length="86" mass="9744">MTAYTSVMKAGKYEDEMIPHLAVHAFHQAFVRACSTSDVIFSKNQKLVRRTQHGEEQVLKDLSQAYVDIVPAVIPMKRKKRLEGAV</sequence>
<accession>A0A3A8E4P7</accession>
<evidence type="ECO:0000313" key="2">
    <source>
        <dbReference type="Proteomes" id="UP000282388"/>
    </source>
</evidence>
<dbReference type="RefSeq" id="WP_120403482.1">
    <property type="nucleotide sequence ID" value="NZ_RAXV01000036.1"/>
</dbReference>
<dbReference type="AlphaFoldDB" id="A0A3A8E4P7"/>
<comment type="caution">
    <text evidence="1">The sequence shown here is derived from an EMBL/GenBank/DDBJ whole genome shotgun (WGS) entry which is preliminary data.</text>
</comment>
<reference evidence="1 2" key="1">
    <citation type="submission" date="2018-09" db="EMBL/GenBank/DDBJ databases">
        <title>The draft genome of Acinetobacter spp. strains.</title>
        <authorList>
            <person name="Qin J."/>
            <person name="Feng Y."/>
            <person name="Zong Z."/>
        </authorList>
    </citation>
    <scope>NUCLEOTIDE SEQUENCE [LARGE SCALE GENOMIC DNA]</scope>
    <source>
        <strain evidence="1 2">WCHAc060012</strain>
    </source>
</reference>
<dbReference type="Proteomes" id="UP000282388">
    <property type="component" value="Unassembled WGS sequence"/>
</dbReference>
<proteinExistence type="predicted"/>
<protein>
    <submittedName>
        <fullName evidence="1">Uncharacterized protein</fullName>
    </submittedName>
</protein>
<evidence type="ECO:0000313" key="1">
    <source>
        <dbReference type="EMBL" id="RKG29625.1"/>
    </source>
</evidence>
<dbReference type="OrthoDB" id="6696306at2"/>
<name>A0A3A8E4P7_9GAMM</name>
<organism evidence="1 2">
    <name type="scientific">Acinetobacter tianfuensis</name>
    <dbReference type="NCBI Taxonomy" id="2419603"/>
    <lineage>
        <taxon>Bacteria</taxon>
        <taxon>Pseudomonadati</taxon>
        <taxon>Pseudomonadota</taxon>
        <taxon>Gammaproteobacteria</taxon>
        <taxon>Moraxellales</taxon>
        <taxon>Moraxellaceae</taxon>
        <taxon>Acinetobacter</taxon>
    </lineage>
</organism>